<name>A0A026W0I8_OOCBI</name>
<evidence type="ECO:0000256" key="1">
    <source>
        <dbReference type="SAM" id="Phobius"/>
    </source>
</evidence>
<evidence type="ECO:0000313" key="3">
    <source>
        <dbReference type="Proteomes" id="UP000053097"/>
    </source>
</evidence>
<feature type="transmembrane region" description="Helical" evidence="1">
    <location>
        <begin position="101"/>
        <end position="123"/>
    </location>
</feature>
<keyword evidence="3" id="KW-1185">Reference proteome</keyword>
<sequence length="135" mass="15975">MLIYRDYQLSAEPYVIRGHQLHIILQELRRVSQNDCSYNDESSFTDEEFKSIAPISKDQFRELYTFYDPVPREGGHRHVSKRDLLFLCKLRQGLSDEFLKVIFHLLEIIILMMTIFLDITALANPEQELLDTVHM</sequence>
<organism evidence="2 3">
    <name type="scientific">Ooceraea biroi</name>
    <name type="common">Clonal raider ant</name>
    <name type="synonym">Cerapachys biroi</name>
    <dbReference type="NCBI Taxonomy" id="2015173"/>
    <lineage>
        <taxon>Eukaryota</taxon>
        <taxon>Metazoa</taxon>
        <taxon>Ecdysozoa</taxon>
        <taxon>Arthropoda</taxon>
        <taxon>Hexapoda</taxon>
        <taxon>Insecta</taxon>
        <taxon>Pterygota</taxon>
        <taxon>Neoptera</taxon>
        <taxon>Endopterygota</taxon>
        <taxon>Hymenoptera</taxon>
        <taxon>Apocrita</taxon>
        <taxon>Aculeata</taxon>
        <taxon>Formicoidea</taxon>
        <taxon>Formicidae</taxon>
        <taxon>Dorylinae</taxon>
        <taxon>Ooceraea</taxon>
    </lineage>
</organism>
<dbReference type="AlphaFoldDB" id="A0A026W0I8"/>
<dbReference type="EMBL" id="KK107512">
    <property type="protein sequence ID" value="EZA49490.1"/>
    <property type="molecule type" value="Genomic_DNA"/>
</dbReference>
<proteinExistence type="predicted"/>
<keyword evidence="1" id="KW-0812">Transmembrane</keyword>
<dbReference type="Proteomes" id="UP000053097">
    <property type="component" value="Unassembled WGS sequence"/>
</dbReference>
<protein>
    <submittedName>
        <fullName evidence="2">Uncharacterized protein</fullName>
    </submittedName>
</protein>
<dbReference type="OrthoDB" id="6765180at2759"/>
<keyword evidence="1" id="KW-0472">Membrane</keyword>
<reference evidence="2 3" key="1">
    <citation type="journal article" date="2014" name="Curr. Biol.">
        <title>The genome of the clonal raider ant Cerapachys biroi.</title>
        <authorList>
            <person name="Oxley P.R."/>
            <person name="Ji L."/>
            <person name="Fetter-Pruneda I."/>
            <person name="McKenzie S.K."/>
            <person name="Li C."/>
            <person name="Hu H."/>
            <person name="Zhang G."/>
            <person name="Kronauer D.J."/>
        </authorList>
    </citation>
    <scope>NUCLEOTIDE SEQUENCE [LARGE SCALE GENOMIC DNA]</scope>
</reference>
<evidence type="ECO:0000313" key="2">
    <source>
        <dbReference type="EMBL" id="EZA49490.1"/>
    </source>
</evidence>
<accession>A0A026W0I8</accession>
<keyword evidence="1" id="KW-1133">Transmembrane helix</keyword>
<gene>
    <name evidence="2" type="ORF">X777_12284</name>
</gene>